<name>A0A3Q9J1V7_9MICO</name>
<accession>A0A3Q9J1V7</accession>
<dbReference type="Proteomes" id="UP000276888">
    <property type="component" value="Chromosome"/>
</dbReference>
<evidence type="ECO:0000313" key="1">
    <source>
        <dbReference type="EMBL" id="AZS38184.1"/>
    </source>
</evidence>
<reference evidence="1 2" key="1">
    <citation type="submission" date="2018-08" db="EMBL/GenBank/DDBJ databases">
        <title>Microbacterium lemovicicum sp. nov., a bacterium isolated from a natural uranium-rich soil.</title>
        <authorList>
            <person name="ORTET P."/>
        </authorList>
    </citation>
    <scope>NUCLEOTIDE SEQUENCE [LARGE SCALE GENOMIC DNA]</scope>
    <source>
        <strain evidence="1 2">Viu22</strain>
    </source>
</reference>
<dbReference type="KEGG" id="mlv:CVS47_02835"/>
<evidence type="ECO:0000313" key="2">
    <source>
        <dbReference type="Proteomes" id="UP000276888"/>
    </source>
</evidence>
<gene>
    <name evidence="1" type="ORF">CVS47_02835</name>
</gene>
<keyword evidence="2" id="KW-1185">Reference proteome</keyword>
<protein>
    <submittedName>
        <fullName evidence="1">Uncharacterized protein</fullName>
    </submittedName>
</protein>
<dbReference type="EMBL" id="CP031423">
    <property type="protein sequence ID" value="AZS38184.1"/>
    <property type="molecule type" value="Genomic_DNA"/>
</dbReference>
<sequence length="160" mass="17766">MNVMPEAMLQRWQKVSIFRNYDPQTGNVYFWSDAFAIHELASAAADLAVKARAALSVDLQQPPNSVTYARTFTGGDVRISDLLNGEHQLSGFTFDSCRLIGPAVLITVEGGYYQDNEITDEMLWQIEREKSYLGSVGLVNCTIVRCSFVNVGWAKPPPGE</sequence>
<organism evidence="1 2">
    <name type="scientific">Microbacterium lemovicicum</name>
    <dbReference type="NCBI Taxonomy" id="1072463"/>
    <lineage>
        <taxon>Bacteria</taxon>
        <taxon>Bacillati</taxon>
        <taxon>Actinomycetota</taxon>
        <taxon>Actinomycetes</taxon>
        <taxon>Micrococcales</taxon>
        <taxon>Microbacteriaceae</taxon>
        <taxon>Microbacterium</taxon>
    </lineage>
</organism>
<proteinExistence type="predicted"/>
<dbReference type="AlphaFoldDB" id="A0A3Q9J1V7"/>